<evidence type="ECO:0000313" key="1">
    <source>
        <dbReference type="EMBL" id="JAE39231.1"/>
    </source>
</evidence>
<accession>A0A0A9HWG3</accession>
<reference evidence="1" key="1">
    <citation type="submission" date="2014-09" db="EMBL/GenBank/DDBJ databases">
        <authorList>
            <person name="Magalhaes I.L.F."/>
            <person name="Oliveira U."/>
            <person name="Santos F.R."/>
            <person name="Vidigal T.H.D.A."/>
            <person name="Brescovit A.D."/>
            <person name="Santos A.J."/>
        </authorList>
    </citation>
    <scope>NUCLEOTIDE SEQUENCE</scope>
    <source>
        <tissue evidence="1">Shoot tissue taken approximately 20 cm above the soil surface</tissue>
    </source>
</reference>
<proteinExistence type="predicted"/>
<organism evidence="1">
    <name type="scientific">Arundo donax</name>
    <name type="common">Giant reed</name>
    <name type="synonym">Donax arundinaceus</name>
    <dbReference type="NCBI Taxonomy" id="35708"/>
    <lineage>
        <taxon>Eukaryota</taxon>
        <taxon>Viridiplantae</taxon>
        <taxon>Streptophyta</taxon>
        <taxon>Embryophyta</taxon>
        <taxon>Tracheophyta</taxon>
        <taxon>Spermatophyta</taxon>
        <taxon>Magnoliopsida</taxon>
        <taxon>Liliopsida</taxon>
        <taxon>Poales</taxon>
        <taxon>Poaceae</taxon>
        <taxon>PACMAD clade</taxon>
        <taxon>Arundinoideae</taxon>
        <taxon>Arundineae</taxon>
        <taxon>Arundo</taxon>
    </lineage>
</organism>
<reference evidence="1" key="2">
    <citation type="journal article" date="2015" name="Data Brief">
        <title>Shoot transcriptome of the giant reed, Arundo donax.</title>
        <authorList>
            <person name="Barrero R.A."/>
            <person name="Guerrero F.D."/>
            <person name="Moolhuijzen P."/>
            <person name="Goolsby J.A."/>
            <person name="Tidwell J."/>
            <person name="Bellgard S.E."/>
            <person name="Bellgard M.I."/>
        </authorList>
    </citation>
    <scope>NUCLEOTIDE SEQUENCE</scope>
    <source>
        <tissue evidence="1">Shoot tissue taken approximately 20 cm above the soil surface</tissue>
    </source>
</reference>
<protein>
    <submittedName>
        <fullName evidence="1">Uncharacterized protein</fullName>
    </submittedName>
</protein>
<dbReference type="EMBL" id="GBRH01158665">
    <property type="protein sequence ID" value="JAE39231.1"/>
    <property type="molecule type" value="Transcribed_RNA"/>
</dbReference>
<name>A0A0A9HWG3_ARUDO</name>
<sequence>MYLSIFSFFTPLCFRCTIYFFTSS</sequence>
<dbReference type="AlphaFoldDB" id="A0A0A9HWG3"/>